<dbReference type="InterPro" id="IPR052469">
    <property type="entry name" value="MEIOB"/>
</dbReference>
<dbReference type="OrthoDB" id="9937820at2759"/>
<dbReference type="Gene3D" id="2.40.50.140">
    <property type="entry name" value="Nucleic acid-binding proteins"/>
    <property type="match status" value="2"/>
</dbReference>
<dbReference type="Pfam" id="PF24903">
    <property type="entry name" value="OB_MEIOB_N"/>
    <property type="match status" value="1"/>
</dbReference>
<protein>
    <recommendedName>
        <fullName evidence="4">MEIOB-like N-terminal domain-containing protein</fullName>
    </recommendedName>
</protein>
<evidence type="ECO:0000259" key="4">
    <source>
        <dbReference type="Pfam" id="PF24903"/>
    </source>
</evidence>
<proteinExistence type="inferred from homology"/>
<organism evidence="5 6">
    <name type="scientific">Coptotermes formosanus</name>
    <name type="common">Formosan subterranean termite</name>
    <dbReference type="NCBI Taxonomy" id="36987"/>
    <lineage>
        <taxon>Eukaryota</taxon>
        <taxon>Metazoa</taxon>
        <taxon>Ecdysozoa</taxon>
        <taxon>Arthropoda</taxon>
        <taxon>Hexapoda</taxon>
        <taxon>Insecta</taxon>
        <taxon>Pterygota</taxon>
        <taxon>Neoptera</taxon>
        <taxon>Polyneoptera</taxon>
        <taxon>Dictyoptera</taxon>
        <taxon>Blattodea</taxon>
        <taxon>Blattoidea</taxon>
        <taxon>Termitoidae</taxon>
        <taxon>Rhinotermitidae</taxon>
        <taxon>Coptotermes</taxon>
    </lineage>
</organism>
<dbReference type="InterPro" id="IPR056880">
    <property type="entry name" value="OB_MEIOB_N"/>
</dbReference>
<comment type="similarity">
    <text evidence="3">Belongs to the MEIOB family.</text>
</comment>
<dbReference type="GO" id="GO:0003697">
    <property type="term" value="F:single-stranded DNA binding"/>
    <property type="evidence" value="ECO:0007669"/>
    <property type="project" value="TreeGrafter"/>
</dbReference>
<evidence type="ECO:0000256" key="3">
    <source>
        <dbReference type="ARBA" id="ARBA00038329"/>
    </source>
</evidence>
<dbReference type="FunCoup" id="A0A6L2PUL8">
    <property type="interactions" value="3"/>
</dbReference>
<keyword evidence="1" id="KW-0238">DNA-binding</keyword>
<gene>
    <name evidence="5" type="ORF">Cfor_00841</name>
</gene>
<evidence type="ECO:0000256" key="1">
    <source>
        <dbReference type="ARBA" id="ARBA00023125"/>
    </source>
</evidence>
<reference evidence="6" key="1">
    <citation type="submission" date="2020-01" db="EMBL/GenBank/DDBJ databases">
        <title>Draft genome sequence of the Termite Coptotermes fromosanus.</title>
        <authorList>
            <person name="Itakura S."/>
            <person name="Yosikawa Y."/>
            <person name="Umezawa K."/>
        </authorList>
    </citation>
    <scope>NUCLEOTIDE SEQUENCE [LARGE SCALE GENOMIC DNA]</scope>
</reference>
<dbReference type="SUPFAM" id="SSF50249">
    <property type="entry name" value="Nucleic acid-binding proteins"/>
    <property type="match status" value="2"/>
</dbReference>
<evidence type="ECO:0000313" key="5">
    <source>
        <dbReference type="EMBL" id="GFG36313.1"/>
    </source>
</evidence>
<dbReference type="InterPro" id="IPR012340">
    <property type="entry name" value="NA-bd_OB-fold"/>
</dbReference>
<dbReference type="EMBL" id="BLKM01000627">
    <property type="protein sequence ID" value="GFG36313.1"/>
    <property type="molecule type" value="Genomic_DNA"/>
</dbReference>
<evidence type="ECO:0000256" key="2">
    <source>
        <dbReference type="ARBA" id="ARBA00023254"/>
    </source>
</evidence>
<sequence length="469" mass="51598">MDAGVKRLPIAALGEKMSNVLLVGIIIAKQSPRKVICKSGSSAGSERSVWNFTLRDSPYDLINATFWGSPDYIQNLSDKFHVGHVVEISKPKVSLRNSDEQEDRFSPSVTSLFQLTLSEKQTVMVLHETEFCDEFLPLLHLPTKPPGDFFTLADVYHNGTSIRGECVNLLVSVRDIGPVRSVHTKDGRDIDCRDIIVFDQTNTGLPVSLWNIETVHRAESWRPRETVLFLADMRLEWNAFRRGMVASDGPRSIVTEDPETPEAAALRTYARTAPLKASAILAQLASSIPDASSITNVMTVQQVLDRASAGSPDNAGGDDSQFTALLYCLLTKYDLDGCSQLTVTKCSQCQMSVEGMCINLECPIGSGAEIPRYDVAFDLRVKLSDHTGSLDNVRLSGATAERVIGCTVHEFMAMPLDTKTRLKWKLFLERCAARILVLRSSSDRPRPLISLLSCTVADPSEAAACIPVY</sequence>
<dbReference type="PANTHER" id="PTHR21166">
    <property type="entry name" value="CELL DIVISION CONTROL PROTEIN 24 OB DOMAIN-CONTAINING PROTEIN-RELATED"/>
    <property type="match status" value="1"/>
</dbReference>
<dbReference type="AlphaFoldDB" id="A0A6L2PUL8"/>
<name>A0A6L2PUL8_COPFO</name>
<dbReference type="Proteomes" id="UP000502823">
    <property type="component" value="Unassembled WGS sequence"/>
</dbReference>
<dbReference type="PANTHER" id="PTHR21166:SF2">
    <property type="entry name" value="CELL DIVISION CONTROL PROTEIN 24 OB DOMAIN-CONTAINING PROTEIN-RELATED"/>
    <property type="match status" value="1"/>
</dbReference>
<keyword evidence="2" id="KW-0469">Meiosis</keyword>
<evidence type="ECO:0000313" key="6">
    <source>
        <dbReference type="Proteomes" id="UP000502823"/>
    </source>
</evidence>
<dbReference type="InParanoid" id="A0A6L2PUL8"/>
<comment type="caution">
    <text evidence="5">The sequence shown here is derived from an EMBL/GenBank/DDBJ whole genome shotgun (WGS) entry which is preliminary data.</text>
</comment>
<accession>A0A6L2PUL8</accession>
<feature type="domain" description="MEIOB-like N-terminal" evidence="4">
    <location>
        <begin position="4"/>
        <end position="144"/>
    </location>
</feature>
<dbReference type="GO" id="GO:0000712">
    <property type="term" value="P:resolution of meiotic recombination intermediates"/>
    <property type="evidence" value="ECO:0007669"/>
    <property type="project" value="TreeGrafter"/>
</dbReference>
<keyword evidence="6" id="KW-1185">Reference proteome</keyword>
<dbReference type="GO" id="GO:0008310">
    <property type="term" value="F:single-stranded DNA 3'-5' DNA exonuclease activity"/>
    <property type="evidence" value="ECO:0007669"/>
    <property type="project" value="TreeGrafter"/>
</dbReference>